<protein>
    <submittedName>
        <fullName evidence="2">Uncharacterized protein</fullName>
    </submittedName>
</protein>
<gene>
    <name evidence="2" type="ORF">PLEPLA_LOCUS38114</name>
</gene>
<evidence type="ECO:0000313" key="2">
    <source>
        <dbReference type="EMBL" id="CAB1450425.1"/>
    </source>
</evidence>
<feature type="region of interest" description="Disordered" evidence="1">
    <location>
        <begin position="1"/>
        <end position="48"/>
    </location>
</feature>
<keyword evidence="3" id="KW-1185">Reference proteome</keyword>
<organism evidence="2 3">
    <name type="scientific">Pleuronectes platessa</name>
    <name type="common">European plaice</name>
    <dbReference type="NCBI Taxonomy" id="8262"/>
    <lineage>
        <taxon>Eukaryota</taxon>
        <taxon>Metazoa</taxon>
        <taxon>Chordata</taxon>
        <taxon>Craniata</taxon>
        <taxon>Vertebrata</taxon>
        <taxon>Euteleostomi</taxon>
        <taxon>Actinopterygii</taxon>
        <taxon>Neopterygii</taxon>
        <taxon>Teleostei</taxon>
        <taxon>Neoteleostei</taxon>
        <taxon>Acanthomorphata</taxon>
        <taxon>Carangaria</taxon>
        <taxon>Pleuronectiformes</taxon>
        <taxon>Pleuronectoidei</taxon>
        <taxon>Pleuronectidae</taxon>
        <taxon>Pleuronectes</taxon>
    </lineage>
</organism>
<reference evidence="2" key="1">
    <citation type="submission" date="2020-03" db="EMBL/GenBank/DDBJ databases">
        <authorList>
            <person name="Weist P."/>
        </authorList>
    </citation>
    <scope>NUCLEOTIDE SEQUENCE</scope>
</reference>
<feature type="compositionally biased region" description="Basic and acidic residues" evidence="1">
    <location>
        <begin position="14"/>
        <end position="25"/>
    </location>
</feature>
<feature type="compositionally biased region" description="Polar residues" evidence="1">
    <location>
        <begin position="269"/>
        <end position="279"/>
    </location>
</feature>
<sequence length="360" mass="39226">MEGENVQREVMTGELDRVNRRKGEGRGWLGKGSERGTPAPNSSHHPLHKSLVCSPLRRQIIPSTPDPADAERFRQALSSQGNRVGQHEKALHLVMEALHNLTSNVALIVGHMEQLSVHLTTLTAPSLTPAPAPLPAASPGALPTQPREPFIPTPARITGQLGSDLQSFIGDTPPGFPVILVFVGPWPSRNNVFGCPPWRLITGNSSLPVLSVPEARRRIRLQWDCRVLYPSLNAPGVRSSPPVYPQTNSQTERANQDLGAARLPGPHTSPESNMPTTPLSAPPQETDVALPSVQEHLRHARPVWREARAALVRTAARNLGRGSLVTAADEAHLLPIHLIMPSIKAWSAHHFVARLCRLLR</sequence>
<evidence type="ECO:0000313" key="3">
    <source>
        <dbReference type="Proteomes" id="UP001153269"/>
    </source>
</evidence>
<comment type="caution">
    <text evidence="2">The sequence shown here is derived from an EMBL/GenBank/DDBJ whole genome shotgun (WGS) entry which is preliminary data.</text>
</comment>
<feature type="region of interest" description="Disordered" evidence="1">
    <location>
        <begin position="259"/>
        <end position="284"/>
    </location>
</feature>
<proteinExistence type="predicted"/>
<accession>A0A9N7VIR6</accession>
<dbReference type="Proteomes" id="UP001153269">
    <property type="component" value="Unassembled WGS sequence"/>
</dbReference>
<evidence type="ECO:0000256" key="1">
    <source>
        <dbReference type="SAM" id="MobiDB-lite"/>
    </source>
</evidence>
<dbReference type="AlphaFoldDB" id="A0A9N7VIR6"/>
<name>A0A9N7VIR6_PLEPL</name>
<dbReference type="EMBL" id="CADEAL010004053">
    <property type="protein sequence ID" value="CAB1450425.1"/>
    <property type="molecule type" value="Genomic_DNA"/>
</dbReference>